<keyword evidence="6 8" id="KW-1133">Transmembrane helix</keyword>
<feature type="transmembrane region" description="Helical" evidence="8">
    <location>
        <begin position="373"/>
        <end position="394"/>
    </location>
</feature>
<feature type="transmembrane region" description="Helical" evidence="8">
    <location>
        <begin position="311"/>
        <end position="338"/>
    </location>
</feature>
<feature type="domain" description="Major facilitator superfamily (MFS) profile" evidence="9">
    <location>
        <begin position="18"/>
        <end position="395"/>
    </location>
</feature>
<feature type="transmembrane region" description="Helical" evidence="8">
    <location>
        <begin position="285"/>
        <end position="305"/>
    </location>
</feature>
<feature type="transmembrane region" description="Helical" evidence="8">
    <location>
        <begin position="59"/>
        <end position="81"/>
    </location>
</feature>
<evidence type="ECO:0000256" key="7">
    <source>
        <dbReference type="ARBA" id="ARBA00023136"/>
    </source>
</evidence>
<feature type="transmembrane region" description="Helical" evidence="8">
    <location>
        <begin position="350"/>
        <end position="367"/>
    </location>
</feature>
<dbReference type="Gene3D" id="1.20.1250.20">
    <property type="entry name" value="MFS general substrate transporter like domains"/>
    <property type="match status" value="1"/>
</dbReference>
<comment type="caution">
    <text evidence="10">The sequence shown here is derived from an EMBL/GenBank/DDBJ whole genome shotgun (WGS) entry which is preliminary data.</text>
</comment>
<feature type="transmembrane region" description="Helical" evidence="8">
    <location>
        <begin position="252"/>
        <end position="273"/>
    </location>
</feature>
<dbReference type="InterPro" id="IPR036259">
    <property type="entry name" value="MFS_trans_sf"/>
</dbReference>
<dbReference type="InterPro" id="IPR020846">
    <property type="entry name" value="MFS_dom"/>
</dbReference>
<dbReference type="RefSeq" id="WP_345439947.1">
    <property type="nucleotide sequence ID" value="NZ_BAABKO010000005.1"/>
</dbReference>
<evidence type="ECO:0000256" key="1">
    <source>
        <dbReference type="ARBA" id="ARBA00004651"/>
    </source>
</evidence>
<evidence type="ECO:0000256" key="2">
    <source>
        <dbReference type="ARBA" id="ARBA00008335"/>
    </source>
</evidence>
<dbReference type="PROSITE" id="PS50850">
    <property type="entry name" value="MFS"/>
    <property type="match status" value="1"/>
</dbReference>
<name>A0ABP9AFY0_9MICO</name>
<evidence type="ECO:0000256" key="4">
    <source>
        <dbReference type="ARBA" id="ARBA00022475"/>
    </source>
</evidence>
<evidence type="ECO:0000313" key="11">
    <source>
        <dbReference type="Proteomes" id="UP001501645"/>
    </source>
</evidence>
<comment type="subcellular location">
    <subcellularLocation>
        <location evidence="1">Cell membrane</location>
        <topology evidence="1">Multi-pass membrane protein</topology>
    </subcellularLocation>
</comment>
<feature type="transmembrane region" description="Helical" evidence="8">
    <location>
        <begin position="176"/>
        <end position="196"/>
    </location>
</feature>
<keyword evidence="5 8" id="KW-0812">Transmembrane</keyword>
<keyword evidence="4" id="KW-1003">Cell membrane</keyword>
<keyword evidence="3" id="KW-0813">Transport</keyword>
<feature type="transmembrane region" description="Helical" evidence="8">
    <location>
        <begin position="142"/>
        <end position="164"/>
    </location>
</feature>
<keyword evidence="7 8" id="KW-0472">Membrane</keyword>
<dbReference type="CDD" id="cd17324">
    <property type="entry name" value="MFS_NepI_like"/>
    <property type="match status" value="1"/>
</dbReference>
<gene>
    <name evidence="10" type="ORF">GCM10023351_26330</name>
</gene>
<feature type="transmembrane region" description="Helical" evidence="8">
    <location>
        <begin position="222"/>
        <end position="240"/>
    </location>
</feature>
<comment type="similarity">
    <text evidence="2">Belongs to the major facilitator superfamily.</text>
</comment>
<organism evidence="10 11">
    <name type="scientific">Microbacterium gilvum</name>
    <dbReference type="NCBI Taxonomy" id="1336204"/>
    <lineage>
        <taxon>Bacteria</taxon>
        <taxon>Bacillati</taxon>
        <taxon>Actinomycetota</taxon>
        <taxon>Actinomycetes</taxon>
        <taxon>Micrococcales</taxon>
        <taxon>Microbacteriaceae</taxon>
        <taxon>Microbacterium</taxon>
    </lineage>
</organism>
<reference evidence="11" key="1">
    <citation type="journal article" date="2019" name="Int. J. Syst. Evol. Microbiol.">
        <title>The Global Catalogue of Microorganisms (GCM) 10K type strain sequencing project: providing services to taxonomists for standard genome sequencing and annotation.</title>
        <authorList>
            <consortium name="The Broad Institute Genomics Platform"/>
            <consortium name="The Broad Institute Genome Sequencing Center for Infectious Disease"/>
            <person name="Wu L."/>
            <person name="Ma J."/>
        </authorList>
    </citation>
    <scope>NUCLEOTIDE SEQUENCE [LARGE SCALE GENOMIC DNA]</scope>
    <source>
        <strain evidence="11">JCM 18537</strain>
    </source>
</reference>
<dbReference type="EMBL" id="BAABKO010000005">
    <property type="protein sequence ID" value="GAA4780065.1"/>
    <property type="molecule type" value="Genomic_DNA"/>
</dbReference>
<evidence type="ECO:0000256" key="3">
    <source>
        <dbReference type="ARBA" id="ARBA00022448"/>
    </source>
</evidence>
<feature type="transmembrane region" description="Helical" evidence="8">
    <location>
        <begin position="117"/>
        <end position="135"/>
    </location>
</feature>
<feature type="transmembrane region" description="Helical" evidence="8">
    <location>
        <begin position="24"/>
        <end position="47"/>
    </location>
</feature>
<dbReference type="SUPFAM" id="SSF103473">
    <property type="entry name" value="MFS general substrate transporter"/>
    <property type="match status" value="1"/>
</dbReference>
<dbReference type="Pfam" id="PF07690">
    <property type="entry name" value="MFS_1"/>
    <property type="match status" value="1"/>
</dbReference>
<accession>A0ABP9AFY0</accession>
<evidence type="ECO:0000256" key="8">
    <source>
        <dbReference type="SAM" id="Phobius"/>
    </source>
</evidence>
<dbReference type="InterPro" id="IPR011701">
    <property type="entry name" value="MFS"/>
</dbReference>
<evidence type="ECO:0000256" key="5">
    <source>
        <dbReference type="ARBA" id="ARBA00022692"/>
    </source>
</evidence>
<sequence>MTQTAPLPLVEAAAATRATGRLSLAMWCAGIASFALLHAPQGLLTFIAADTGRGASDVAWVISGATLGLALSLPLWAVLAARLGVARAMRVSATTSALIALLLPLSPTLEVLVAGRFLQGAAIGGIPALAVALVHEAVAGRTAAVVAGGYIAAASVGGLSGRVVAPVLAEVAGWRAGLLLLDVLGALVTVTMALLLPRTAPSRAPAGRTLRVFVRQLRDRRLLALFAMGGMLLGAMIGMYNAIAFRLEAPPYALPAAVVSLVFLAYLGGTAAAQVSGRLSQRFGLRTPLLAGCLLMLAGAALTAAPPLPAVIAGVVLLTTGMFLAHSVASSAVAGFAGADRASAGSMYNVFYYGGSSLFGWLCTLAWTGAGWLAVAGVLCALSLAAAVCALVATRAPAPPRQPRAL</sequence>
<keyword evidence="11" id="KW-1185">Reference proteome</keyword>
<feature type="transmembrane region" description="Helical" evidence="8">
    <location>
        <begin position="88"/>
        <end position="105"/>
    </location>
</feature>
<dbReference type="PANTHER" id="PTHR43271:SF2">
    <property type="entry name" value="BLL2771 PROTEIN"/>
    <property type="match status" value="1"/>
</dbReference>
<dbReference type="PANTHER" id="PTHR43271">
    <property type="entry name" value="BLL2771 PROTEIN"/>
    <property type="match status" value="1"/>
</dbReference>
<evidence type="ECO:0000256" key="6">
    <source>
        <dbReference type="ARBA" id="ARBA00022989"/>
    </source>
</evidence>
<proteinExistence type="inferred from homology"/>
<dbReference type="Proteomes" id="UP001501645">
    <property type="component" value="Unassembled WGS sequence"/>
</dbReference>
<evidence type="ECO:0000313" key="10">
    <source>
        <dbReference type="EMBL" id="GAA4780065.1"/>
    </source>
</evidence>
<evidence type="ECO:0000259" key="9">
    <source>
        <dbReference type="PROSITE" id="PS50850"/>
    </source>
</evidence>
<protein>
    <submittedName>
        <fullName evidence="10">MFS transporter</fullName>
    </submittedName>
</protein>